<evidence type="ECO:0000313" key="1">
    <source>
        <dbReference type="EMBL" id="KAG9224044.1"/>
    </source>
</evidence>
<protein>
    <submittedName>
        <fullName evidence="1">Uncharacterized protein</fullName>
    </submittedName>
</protein>
<comment type="caution">
    <text evidence="1">The sequence shown here is derived from an EMBL/GenBank/DDBJ whole genome shotgun (WGS) entry which is preliminary data.</text>
</comment>
<accession>A0ACB7J1Z5</accession>
<sequence>MPEFTTALSLKKNYYLQCGMQVAIELPIELVYQIVACLSEEYLISRDDDDPFFLRPISIPDLVVCSLVCRAWNRVCRPHIFGTILVEGDQESFYSRLSFLHFTSPHLCRYTLQLVLSLSVQPSHMQAPEWIPDCLKRFTNLRALRLDDRNRVADSWPLRRLMEPLISTVCLKQLHLHTCVAPLNASDLLPILSACSNTLEYLSMEFNKTFEETSPAQAASEQPIVHLDALRELRLHGLPQIIRIECPNLESLTVLHDKNACNVPSWIPTGLSRLVMLVRARGAAIPDMGTSICPSDLTILITPSDYSFRLFEVITAIRHLFSRLPCPSRLKRLAIMTSNDEYSVISHLKANKISLISHTETQDYVALYHSIQPLHSLGSLEYIKLCIKLHFVDVWGNENAKLEKLAPLGHTLW</sequence>
<dbReference type="EMBL" id="WQMT02000004">
    <property type="protein sequence ID" value="KAG9224044.1"/>
    <property type="molecule type" value="Genomic_DNA"/>
</dbReference>
<dbReference type="Proteomes" id="UP000824881">
    <property type="component" value="Unassembled WGS sequence"/>
</dbReference>
<organism evidence="1 2">
    <name type="scientific">Pleurotus cornucopiae</name>
    <name type="common">Cornucopia mushroom</name>
    <dbReference type="NCBI Taxonomy" id="5321"/>
    <lineage>
        <taxon>Eukaryota</taxon>
        <taxon>Fungi</taxon>
        <taxon>Dikarya</taxon>
        <taxon>Basidiomycota</taxon>
        <taxon>Agaricomycotina</taxon>
        <taxon>Agaricomycetes</taxon>
        <taxon>Agaricomycetidae</taxon>
        <taxon>Agaricales</taxon>
        <taxon>Pleurotineae</taxon>
        <taxon>Pleurotaceae</taxon>
        <taxon>Pleurotus</taxon>
    </lineage>
</organism>
<reference evidence="1 2" key="1">
    <citation type="journal article" date="2021" name="Appl. Environ. Microbiol.">
        <title>Genetic linkage and physical mapping for an oyster mushroom Pleurotus cornucopiae and QTL analysis for the trait cap color.</title>
        <authorList>
            <person name="Zhang Y."/>
            <person name="Gao W."/>
            <person name="Sonnenberg A."/>
            <person name="Chen Q."/>
            <person name="Zhang J."/>
            <person name="Huang C."/>
        </authorList>
    </citation>
    <scope>NUCLEOTIDE SEQUENCE [LARGE SCALE GENOMIC DNA]</scope>
    <source>
        <strain evidence="1">CCMSSC00406</strain>
    </source>
</reference>
<evidence type="ECO:0000313" key="2">
    <source>
        <dbReference type="Proteomes" id="UP000824881"/>
    </source>
</evidence>
<proteinExistence type="predicted"/>
<gene>
    <name evidence="1" type="ORF">CCMSSC00406_0004340</name>
</gene>
<name>A0ACB7J1Z5_PLECO</name>
<keyword evidence="2" id="KW-1185">Reference proteome</keyword>